<dbReference type="EC" id="2.2.1.6" evidence="4 12"/>
<feature type="domain" description="Thiamine pyrophosphate enzyme TPP-binding" evidence="14">
    <location>
        <begin position="400"/>
        <end position="546"/>
    </location>
</feature>
<dbReference type="PANTHER" id="PTHR18968:SF13">
    <property type="entry name" value="ACETOLACTATE SYNTHASE CATALYTIC SUBUNIT, MITOCHONDRIAL"/>
    <property type="match status" value="1"/>
</dbReference>
<feature type="domain" description="Thiamine pyrophosphate enzyme central" evidence="13">
    <location>
        <begin position="213"/>
        <end position="346"/>
    </location>
</feature>
<dbReference type="RefSeq" id="WP_012874143.1">
    <property type="nucleotide sequence ID" value="NC_013525.1"/>
</dbReference>
<dbReference type="Pfam" id="PF00205">
    <property type="entry name" value="TPP_enzyme_M"/>
    <property type="match status" value="1"/>
</dbReference>
<keyword evidence="17" id="KW-1185">Reference proteome</keyword>
<evidence type="ECO:0000256" key="5">
    <source>
        <dbReference type="ARBA" id="ARBA00022605"/>
    </source>
</evidence>
<comment type="catalytic activity">
    <reaction evidence="11 12">
        <text>2 pyruvate + H(+) = (2S)-2-acetolactate + CO2</text>
        <dbReference type="Rhea" id="RHEA:25249"/>
        <dbReference type="ChEBI" id="CHEBI:15361"/>
        <dbReference type="ChEBI" id="CHEBI:15378"/>
        <dbReference type="ChEBI" id="CHEBI:16526"/>
        <dbReference type="ChEBI" id="CHEBI:58476"/>
        <dbReference type="EC" id="2.2.1.6"/>
    </reaction>
</comment>
<dbReference type="InterPro" id="IPR029061">
    <property type="entry name" value="THDP-binding"/>
</dbReference>
<dbReference type="SUPFAM" id="SSF52467">
    <property type="entry name" value="DHS-like NAD/FAD-binding domain"/>
    <property type="match status" value="1"/>
</dbReference>
<dbReference type="GO" id="GO:0050660">
    <property type="term" value="F:flavin adenine dinucleotide binding"/>
    <property type="evidence" value="ECO:0007669"/>
    <property type="project" value="InterPro"/>
</dbReference>
<keyword evidence="9 12" id="KW-0786">Thiamine pyrophosphate</keyword>
<dbReference type="InterPro" id="IPR045229">
    <property type="entry name" value="TPP_enz"/>
</dbReference>
<dbReference type="InterPro" id="IPR012846">
    <property type="entry name" value="Acetolactate_synth_lsu"/>
</dbReference>
<dbReference type="OrthoDB" id="4494979at2"/>
<gene>
    <name evidence="16" type="ordered locus">Tter_0186</name>
</gene>
<evidence type="ECO:0000256" key="4">
    <source>
        <dbReference type="ARBA" id="ARBA00013145"/>
    </source>
</evidence>
<dbReference type="CDD" id="cd07035">
    <property type="entry name" value="TPP_PYR_POX_like"/>
    <property type="match status" value="1"/>
</dbReference>
<evidence type="ECO:0000313" key="16">
    <source>
        <dbReference type="EMBL" id="ACZ41108.1"/>
    </source>
</evidence>
<dbReference type="KEGG" id="ttr:Tter_0186"/>
<dbReference type="Gene3D" id="3.40.50.1220">
    <property type="entry name" value="TPP-binding domain"/>
    <property type="match status" value="1"/>
</dbReference>
<dbReference type="UniPathway" id="UPA00047">
    <property type="reaction ID" value="UER00055"/>
</dbReference>
<evidence type="ECO:0000256" key="11">
    <source>
        <dbReference type="ARBA" id="ARBA00048670"/>
    </source>
</evidence>
<dbReference type="CDD" id="cd02015">
    <property type="entry name" value="TPP_AHAS"/>
    <property type="match status" value="1"/>
</dbReference>
<reference evidence="17" key="1">
    <citation type="journal article" date="2010" name="Stand. Genomic Sci.">
        <title>Complete genome sequence of 'Thermobaculum terrenum' type strain (YNP1).</title>
        <authorList>
            <person name="Kiss H."/>
            <person name="Cleland D."/>
            <person name="Lapidus A."/>
            <person name="Lucas S."/>
            <person name="Glavina Del Rio T."/>
            <person name="Nolan M."/>
            <person name="Tice H."/>
            <person name="Han C."/>
            <person name="Goodwin L."/>
            <person name="Pitluck S."/>
            <person name="Liolios K."/>
            <person name="Ivanova N."/>
            <person name="Mavromatis K."/>
            <person name="Ovchinnikova G."/>
            <person name="Pati A."/>
            <person name="Chen A."/>
            <person name="Palaniappan K."/>
            <person name="Land M."/>
            <person name="Hauser L."/>
            <person name="Chang Y."/>
            <person name="Jeffries C."/>
            <person name="Lu M."/>
            <person name="Brettin T."/>
            <person name="Detter J."/>
            <person name="Goker M."/>
            <person name="Tindall B."/>
            <person name="Beck B."/>
            <person name="McDermott T."/>
            <person name="Woyke T."/>
            <person name="Bristow J."/>
            <person name="Eisen J."/>
            <person name="Markowitz V."/>
            <person name="Hugenholtz P."/>
            <person name="Kyrpides N."/>
            <person name="Klenk H."/>
            <person name="Cheng J."/>
        </authorList>
    </citation>
    <scope>NUCLEOTIDE SEQUENCE [LARGE SCALE GENOMIC DNA]</scope>
    <source>
        <strain evidence="17">ATCC BAA-798 / YNP1</strain>
    </source>
</reference>
<dbReference type="STRING" id="525904.Tter_0186"/>
<keyword evidence="6 12" id="KW-0808">Transferase</keyword>
<dbReference type="InterPro" id="IPR012000">
    <property type="entry name" value="Thiamin_PyroP_enz_cen_dom"/>
</dbReference>
<evidence type="ECO:0000256" key="10">
    <source>
        <dbReference type="ARBA" id="ARBA00023304"/>
    </source>
</evidence>
<feature type="domain" description="Thiamine pyrophosphate enzyme N-terminal TPP-binding" evidence="15">
    <location>
        <begin position="22"/>
        <end position="136"/>
    </location>
</feature>
<dbReference type="GO" id="GO:0009099">
    <property type="term" value="P:L-valine biosynthetic process"/>
    <property type="evidence" value="ECO:0007669"/>
    <property type="project" value="UniProtKB-UniPathway"/>
</dbReference>
<evidence type="ECO:0000259" key="15">
    <source>
        <dbReference type="Pfam" id="PF02776"/>
    </source>
</evidence>
<comment type="cofactor">
    <cofactor evidence="12">
        <name>Mg(2+)</name>
        <dbReference type="ChEBI" id="CHEBI:18420"/>
    </cofactor>
    <text evidence="12">Binds 1 Mg(2+) ion per subunit.</text>
</comment>
<evidence type="ECO:0000259" key="14">
    <source>
        <dbReference type="Pfam" id="PF02775"/>
    </source>
</evidence>
<dbReference type="GO" id="GO:0030976">
    <property type="term" value="F:thiamine pyrophosphate binding"/>
    <property type="evidence" value="ECO:0007669"/>
    <property type="project" value="UniProtKB-UniRule"/>
</dbReference>
<evidence type="ECO:0000256" key="2">
    <source>
        <dbReference type="ARBA" id="ARBA00005025"/>
    </source>
</evidence>
<keyword evidence="7 12" id="KW-0479">Metal-binding</keyword>
<comment type="pathway">
    <text evidence="1 12">Amino-acid biosynthesis; L-isoleucine biosynthesis; L-isoleucine from 2-oxobutanoate: step 1/4.</text>
</comment>
<dbReference type="GO" id="GO:0009097">
    <property type="term" value="P:isoleucine biosynthetic process"/>
    <property type="evidence" value="ECO:0007669"/>
    <property type="project" value="UniProtKB-UniPathway"/>
</dbReference>
<dbReference type="InterPro" id="IPR000399">
    <property type="entry name" value="TPP-bd_CS"/>
</dbReference>
<protein>
    <recommendedName>
        <fullName evidence="4 12">Acetolactate synthase</fullName>
        <ecNumber evidence="4 12">2.2.1.6</ecNumber>
    </recommendedName>
</protein>
<dbReference type="InterPro" id="IPR039368">
    <property type="entry name" value="AHAS_TPP"/>
</dbReference>
<keyword evidence="5 12" id="KW-0028">Amino-acid biosynthesis</keyword>
<dbReference type="SUPFAM" id="SSF52518">
    <property type="entry name" value="Thiamin diphosphate-binding fold (THDP-binding)"/>
    <property type="match status" value="2"/>
</dbReference>
<dbReference type="PANTHER" id="PTHR18968">
    <property type="entry name" value="THIAMINE PYROPHOSPHATE ENZYMES"/>
    <property type="match status" value="1"/>
</dbReference>
<evidence type="ECO:0000256" key="9">
    <source>
        <dbReference type="ARBA" id="ARBA00023052"/>
    </source>
</evidence>
<keyword evidence="10 12" id="KW-0100">Branched-chain amino acid biosynthesis</keyword>
<accession>D1CDV2</accession>
<evidence type="ECO:0000256" key="12">
    <source>
        <dbReference type="RuleBase" id="RU003591"/>
    </source>
</evidence>
<proteinExistence type="inferred from homology"/>
<dbReference type="FunFam" id="3.40.50.1220:FF:000008">
    <property type="entry name" value="Acetolactate synthase"/>
    <property type="match status" value="1"/>
</dbReference>
<comment type="similarity">
    <text evidence="3 12">Belongs to the TPP enzyme family.</text>
</comment>
<dbReference type="EMBL" id="CP001825">
    <property type="protein sequence ID" value="ACZ41108.1"/>
    <property type="molecule type" value="Genomic_DNA"/>
</dbReference>
<dbReference type="Pfam" id="PF02775">
    <property type="entry name" value="TPP_enzyme_C"/>
    <property type="match status" value="1"/>
</dbReference>
<dbReference type="GO" id="GO:0003984">
    <property type="term" value="F:acetolactate synthase activity"/>
    <property type="evidence" value="ECO:0007669"/>
    <property type="project" value="UniProtKB-EC"/>
</dbReference>
<dbReference type="NCBIfam" id="TIGR00118">
    <property type="entry name" value="acolac_lg"/>
    <property type="match status" value="1"/>
</dbReference>
<dbReference type="InterPro" id="IPR029035">
    <property type="entry name" value="DHS-like_NAD/FAD-binding_dom"/>
</dbReference>
<comment type="pathway">
    <text evidence="2 12">Amino-acid biosynthesis; L-valine biosynthesis; L-valine from pyruvate: step 1/4.</text>
</comment>
<organism evidence="16 17">
    <name type="scientific">Thermobaculum terrenum (strain ATCC BAA-798 / CCMEE 7001 / YNP1)</name>
    <dbReference type="NCBI Taxonomy" id="525904"/>
    <lineage>
        <taxon>Bacteria</taxon>
        <taxon>Bacillati</taxon>
        <taxon>Chloroflexota</taxon>
        <taxon>Chloroflexia</taxon>
        <taxon>Candidatus Thermobaculales</taxon>
        <taxon>Candidatus Thermobaculaceae</taxon>
        <taxon>Thermobaculum</taxon>
    </lineage>
</organism>
<dbReference type="UniPathway" id="UPA00049">
    <property type="reaction ID" value="UER00059"/>
</dbReference>
<evidence type="ECO:0000256" key="3">
    <source>
        <dbReference type="ARBA" id="ARBA00007812"/>
    </source>
</evidence>
<dbReference type="Proteomes" id="UP000000323">
    <property type="component" value="Chromosome 1"/>
</dbReference>
<evidence type="ECO:0000256" key="1">
    <source>
        <dbReference type="ARBA" id="ARBA00004974"/>
    </source>
</evidence>
<dbReference type="InterPro" id="IPR011766">
    <property type="entry name" value="TPP_enzyme_TPP-bd"/>
</dbReference>
<sequence length="576" mass="62839">MAITIDKPKIEETKKKETKKLSGARIMCEALVNEGVEIIWGYPGGAIMPFYDVLPEYPSIHHVLVRHEQGAAHAADGYARVTGKVGVCVATSGPGATNLVTGLATAYMDSVPIVAITGQVARPFIGHDSFQETDIVGITLPITKHNFLVTSADSLGEVIHEAFRIAREGRPGPVLIDVPKDVQFEEGEYTPPEKTWEERNSDNGSAYTDEYIRAARIIDSAQRPLIMAGHGIIISKAYDELRAFAEKTGIPVITTLLGLSAFPENHPLALGMPGMHGPAHVNLAIDEADLIVGVGLRFDDRVTGNLKEFAPNARFIHIDIDPAEIGKNIKPEVGIVADAKEALAKLTELVSKKEHSGWLEEIKRREKPERSVMKTTKISPYDVLKAIKKATNGEARIVTDVGQHQMWAARFYGWEKPNSHISSGGLGTMGYALPAAMGVKAGCPEDPVWVVAGDGGIQMNIQELGTIVQENLDIKVAIINNGYLGMVRQWQEFFHNRNYSETRISSPDYSLIATAYGAKGRRVTRKEDVEAAVEWAMSQPGCVILDFEIEQEANVYPMVPSGGSVKTMILDPEANE</sequence>
<name>D1CDV2_THET1</name>
<evidence type="ECO:0000256" key="7">
    <source>
        <dbReference type="ARBA" id="ARBA00022723"/>
    </source>
</evidence>
<dbReference type="AlphaFoldDB" id="D1CDV2"/>
<keyword evidence="8 12" id="KW-0460">Magnesium</keyword>
<dbReference type="HOGENOM" id="CLU_013748_1_3_0"/>
<evidence type="ECO:0000313" key="17">
    <source>
        <dbReference type="Proteomes" id="UP000000323"/>
    </source>
</evidence>
<comment type="cofactor">
    <cofactor evidence="12">
        <name>thiamine diphosphate</name>
        <dbReference type="ChEBI" id="CHEBI:58937"/>
    </cofactor>
    <text evidence="12">Binds 1 thiamine pyrophosphate per subunit.</text>
</comment>
<dbReference type="eggNOG" id="COG0028">
    <property type="taxonomic scope" value="Bacteria"/>
</dbReference>
<evidence type="ECO:0000259" key="13">
    <source>
        <dbReference type="Pfam" id="PF00205"/>
    </source>
</evidence>
<evidence type="ECO:0000256" key="6">
    <source>
        <dbReference type="ARBA" id="ARBA00022679"/>
    </source>
</evidence>
<dbReference type="Pfam" id="PF02776">
    <property type="entry name" value="TPP_enzyme_N"/>
    <property type="match status" value="1"/>
</dbReference>
<dbReference type="GO" id="GO:0000287">
    <property type="term" value="F:magnesium ion binding"/>
    <property type="evidence" value="ECO:0007669"/>
    <property type="project" value="UniProtKB-UniRule"/>
</dbReference>
<evidence type="ECO:0000256" key="8">
    <source>
        <dbReference type="ARBA" id="ARBA00022842"/>
    </source>
</evidence>
<dbReference type="PROSITE" id="PS00187">
    <property type="entry name" value="TPP_ENZYMES"/>
    <property type="match status" value="1"/>
</dbReference>
<dbReference type="Gene3D" id="3.40.50.970">
    <property type="match status" value="2"/>
</dbReference>
<dbReference type="GO" id="GO:0005948">
    <property type="term" value="C:acetolactate synthase complex"/>
    <property type="evidence" value="ECO:0007669"/>
    <property type="project" value="TreeGrafter"/>
</dbReference>
<dbReference type="FunFam" id="3.40.50.970:FF:000007">
    <property type="entry name" value="Acetolactate synthase"/>
    <property type="match status" value="1"/>
</dbReference>
<dbReference type="InterPro" id="IPR012001">
    <property type="entry name" value="Thiamin_PyroP_enz_TPP-bd_dom"/>
</dbReference>